<proteinExistence type="predicted"/>
<gene>
    <name evidence="10" type="primary">pheA</name>
    <name evidence="13" type="ORF">CBF29_08560</name>
</gene>
<dbReference type="PROSITE" id="PS51171">
    <property type="entry name" value="PREPHENATE_DEHYDR_3"/>
    <property type="match status" value="1"/>
</dbReference>
<keyword evidence="6 10" id="KW-0584">Phenylalanine biosynthesis</keyword>
<evidence type="ECO:0000256" key="8">
    <source>
        <dbReference type="ARBA" id="ARBA00047848"/>
    </source>
</evidence>
<dbReference type="AlphaFoldDB" id="A0A430ASH1"/>
<feature type="domain" description="Prephenate dehydratase" evidence="11">
    <location>
        <begin position="2"/>
        <end position="183"/>
    </location>
</feature>
<dbReference type="PIRSF" id="PIRSF001500">
    <property type="entry name" value="Chor_mut_pdt_Ppr"/>
    <property type="match status" value="1"/>
</dbReference>
<dbReference type="OrthoDB" id="9802281at2"/>
<evidence type="ECO:0000256" key="10">
    <source>
        <dbReference type="RuleBase" id="RU361254"/>
    </source>
</evidence>
<dbReference type="SUPFAM" id="SSF53850">
    <property type="entry name" value="Periplasmic binding protein-like II"/>
    <property type="match status" value="1"/>
</dbReference>
<evidence type="ECO:0000256" key="3">
    <source>
        <dbReference type="ARBA" id="ARBA00021872"/>
    </source>
</evidence>
<evidence type="ECO:0000256" key="9">
    <source>
        <dbReference type="PIRSR" id="PIRSR001500-2"/>
    </source>
</evidence>
<evidence type="ECO:0000256" key="4">
    <source>
        <dbReference type="ARBA" id="ARBA00022605"/>
    </source>
</evidence>
<comment type="caution">
    <text evidence="13">The sequence shown here is derived from an EMBL/GenBank/DDBJ whole genome shotgun (WGS) entry which is preliminary data.</text>
</comment>
<evidence type="ECO:0000256" key="7">
    <source>
        <dbReference type="ARBA" id="ARBA00023239"/>
    </source>
</evidence>
<evidence type="ECO:0000256" key="6">
    <source>
        <dbReference type="ARBA" id="ARBA00023222"/>
    </source>
</evidence>
<organism evidence="13 14">
    <name type="scientific">Vagococcus elongatus</name>
    <dbReference type="NCBI Taxonomy" id="180344"/>
    <lineage>
        <taxon>Bacteria</taxon>
        <taxon>Bacillati</taxon>
        <taxon>Bacillota</taxon>
        <taxon>Bacilli</taxon>
        <taxon>Lactobacillales</taxon>
        <taxon>Enterococcaceae</taxon>
        <taxon>Vagococcus</taxon>
    </lineage>
</organism>
<evidence type="ECO:0000256" key="5">
    <source>
        <dbReference type="ARBA" id="ARBA00023141"/>
    </source>
</evidence>
<keyword evidence="4 10" id="KW-0028">Amino-acid biosynthesis</keyword>
<dbReference type="GO" id="GO:0004664">
    <property type="term" value="F:prephenate dehydratase activity"/>
    <property type="evidence" value="ECO:0007669"/>
    <property type="project" value="UniProtKB-UniRule"/>
</dbReference>
<comment type="catalytic activity">
    <reaction evidence="8 10">
        <text>prephenate + H(+) = 3-phenylpyruvate + CO2 + H2O</text>
        <dbReference type="Rhea" id="RHEA:21648"/>
        <dbReference type="ChEBI" id="CHEBI:15377"/>
        <dbReference type="ChEBI" id="CHEBI:15378"/>
        <dbReference type="ChEBI" id="CHEBI:16526"/>
        <dbReference type="ChEBI" id="CHEBI:18005"/>
        <dbReference type="ChEBI" id="CHEBI:29934"/>
        <dbReference type="EC" id="4.2.1.51"/>
    </reaction>
</comment>
<dbReference type="EMBL" id="NGKA01000012">
    <property type="protein sequence ID" value="RSU11004.1"/>
    <property type="molecule type" value="Genomic_DNA"/>
</dbReference>
<dbReference type="Pfam" id="PF00800">
    <property type="entry name" value="PDT"/>
    <property type="match status" value="1"/>
</dbReference>
<dbReference type="PROSITE" id="PS51671">
    <property type="entry name" value="ACT"/>
    <property type="match status" value="1"/>
</dbReference>
<dbReference type="InterPro" id="IPR018528">
    <property type="entry name" value="Preph_deHydtase_CS"/>
</dbReference>
<dbReference type="GO" id="GO:0005737">
    <property type="term" value="C:cytoplasm"/>
    <property type="evidence" value="ECO:0007669"/>
    <property type="project" value="TreeGrafter"/>
</dbReference>
<dbReference type="PANTHER" id="PTHR21022:SF19">
    <property type="entry name" value="PREPHENATE DEHYDRATASE-RELATED"/>
    <property type="match status" value="1"/>
</dbReference>
<dbReference type="PROSITE" id="PS00858">
    <property type="entry name" value="PREPHENATE_DEHYDR_2"/>
    <property type="match status" value="1"/>
</dbReference>
<keyword evidence="5 10" id="KW-0057">Aromatic amino acid biosynthesis</keyword>
<dbReference type="InterPro" id="IPR008242">
    <property type="entry name" value="Chor_mutase/pphenate_deHydtase"/>
</dbReference>
<feature type="site" description="Essential for prephenate dehydratase activity" evidence="9">
    <location>
        <position position="176"/>
    </location>
</feature>
<dbReference type="CDD" id="cd04905">
    <property type="entry name" value="ACT_CM-PDT"/>
    <property type="match status" value="1"/>
</dbReference>
<sequence length="280" mass="31405">MKVGYLGPEGSFSYGVAAANFRQKDLQAFHTIFDCLEAVESGQLTKAVVPIENSYEGTVHDTLDFLYHQGSLYVEKEMVMPIHHCLAVHPEMAAQSTHLTGIYSHPQALSQTKRYLHEHHKKIPQTVVESTAKSAQYVALHGQKEAVAAICSEQAAELFGLSIIAREIEDSPDNQTRFWVVSKKKNLTSQKDLKKMSVCLTLTSDHPGTLHQSLAAFSWRNINLSKIESRPLKTQLGFYFFLLDIVIDCPISLIELAFEEIHLLNGRIKELGAYPIKIIK</sequence>
<dbReference type="NCBIfam" id="NF008865">
    <property type="entry name" value="PRK11898.1"/>
    <property type="match status" value="1"/>
</dbReference>
<dbReference type="Gene3D" id="3.40.190.10">
    <property type="entry name" value="Periplasmic binding protein-like II"/>
    <property type="match status" value="2"/>
</dbReference>
<dbReference type="PROSITE" id="PS00857">
    <property type="entry name" value="PREPHENATE_DEHYDR_1"/>
    <property type="match status" value="1"/>
</dbReference>
<evidence type="ECO:0000313" key="14">
    <source>
        <dbReference type="Proteomes" id="UP000287605"/>
    </source>
</evidence>
<dbReference type="CDD" id="cd13633">
    <property type="entry name" value="PBP2_Sa-PDT_like"/>
    <property type="match status" value="1"/>
</dbReference>
<dbReference type="InterPro" id="IPR002912">
    <property type="entry name" value="ACT_dom"/>
</dbReference>
<reference evidence="13 14" key="1">
    <citation type="submission" date="2017-05" db="EMBL/GenBank/DDBJ databases">
        <title>Vagococcus spp. assemblies.</title>
        <authorList>
            <person name="Gulvik C.A."/>
        </authorList>
    </citation>
    <scope>NUCLEOTIDE SEQUENCE [LARGE SCALE GENOMIC DNA]</scope>
    <source>
        <strain evidence="13 14">CCUG 51432</strain>
    </source>
</reference>
<dbReference type="Gene3D" id="3.30.70.260">
    <property type="match status" value="1"/>
</dbReference>
<evidence type="ECO:0000256" key="1">
    <source>
        <dbReference type="ARBA" id="ARBA00004741"/>
    </source>
</evidence>
<evidence type="ECO:0000256" key="2">
    <source>
        <dbReference type="ARBA" id="ARBA00013147"/>
    </source>
</evidence>
<evidence type="ECO:0000259" key="12">
    <source>
        <dbReference type="PROSITE" id="PS51671"/>
    </source>
</evidence>
<feature type="domain" description="ACT" evidence="12">
    <location>
        <begin position="198"/>
        <end position="280"/>
    </location>
</feature>
<evidence type="ECO:0000313" key="13">
    <source>
        <dbReference type="EMBL" id="RSU11004.1"/>
    </source>
</evidence>
<dbReference type="InterPro" id="IPR045865">
    <property type="entry name" value="ACT-like_dom_sf"/>
</dbReference>
<accession>A0A430ASH1</accession>
<name>A0A430ASH1_9ENTE</name>
<dbReference type="SUPFAM" id="SSF55021">
    <property type="entry name" value="ACT-like"/>
    <property type="match status" value="1"/>
</dbReference>
<keyword evidence="7 10" id="KW-0456">Lyase</keyword>
<protein>
    <recommendedName>
        <fullName evidence="3 10">Prephenate dehydratase</fullName>
        <shortName evidence="10">PDT</shortName>
        <ecNumber evidence="2 10">4.2.1.51</ecNumber>
    </recommendedName>
</protein>
<comment type="pathway">
    <text evidence="1 10">Amino-acid biosynthesis; L-phenylalanine biosynthesis; phenylpyruvate from prephenate: step 1/1.</text>
</comment>
<keyword evidence="14" id="KW-1185">Reference proteome</keyword>
<dbReference type="UniPathway" id="UPA00121">
    <property type="reaction ID" value="UER00345"/>
</dbReference>
<dbReference type="Proteomes" id="UP000287605">
    <property type="component" value="Unassembled WGS sequence"/>
</dbReference>
<evidence type="ECO:0000259" key="11">
    <source>
        <dbReference type="PROSITE" id="PS51171"/>
    </source>
</evidence>
<dbReference type="RefSeq" id="WP_126809329.1">
    <property type="nucleotide sequence ID" value="NZ_NGKA01000012.1"/>
</dbReference>
<dbReference type="PANTHER" id="PTHR21022">
    <property type="entry name" value="PREPHENATE DEHYDRATASE P PROTEIN"/>
    <property type="match status" value="1"/>
</dbReference>
<dbReference type="GO" id="GO:0009094">
    <property type="term" value="P:L-phenylalanine biosynthetic process"/>
    <property type="evidence" value="ECO:0007669"/>
    <property type="project" value="UniProtKB-UniPathway"/>
</dbReference>
<dbReference type="InterPro" id="IPR001086">
    <property type="entry name" value="Preph_deHydtase"/>
</dbReference>
<dbReference type="EC" id="4.2.1.51" evidence="2 10"/>